<dbReference type="STRING" id="225324.SAMN02745126_06059"/>
<dbReference type="AlphaFoldDB" id="A0A1T4TDM0"/>
<dbReference type="PROSITE" id="PS51318">
    <property type="entry name" value="TAT"/>
    <property type="match status" value="1"/>
</dbReference>
<evidence type="ECO:0008006" key="3">
    <source>
        <dbReference type="Google" id="ProtNLM"/>
    </source>
</evidence>
<sequence length="159" mass="16511">MSSVKQSAIGRRKMLAGAGLLGTSLLGTGLAGSSARAQQRVKTGTVEIEQVQVAFIGSGNLGGGTLFFQGRSYRFTVGGLGIGGFGVSKMQATGDVYNLRELRQFPGAYGQARYGVVVGDQSAGELWLENPNGVLINLKGRRTGLALSLGADAVIIDFK</sequence>
<gene>
    <name evidence="1" type="ORF">SAMN02745126_06059</name>
</gene>
<protein>
    <recommendedName>
        <fullName evidence="3">DUF1134 domain-containing protein</fullName>
    </recommendedName>
</protein>
<dbReference type="Proteomes" id="UP000190092">
    <property type="component" value="Unassembled WGS sequence"/>
</dbReference>
<keyword evidence="2" id="KW-1185">Reference proteome</keyword>
<name>A0A1T4TDM0_9HYPH</name>
<evidence type="ECO:0000313" key="2">
    <source>
        <dbReference type="Proteomes" id="UP000190092"/>
    </source>
</evidence>
<reference evidence="2" key="1">
    <citation type="submission" date="2017-02" db="EMBL/GenBank/DDBJ databases">
        <authorList>
            <person name="Varghese N."/>
            <person name="Submissions S."/>
        </authorList>
    </citation>
    <scope>NUCLEOTIDE SEQUENCE [LARGE SCALE GENOMIC DNA]</scope>
    <source>
        <strain evidence="2">ATCC 27094</strain>
    </source>
</reference>
<dbReference type="EMBL" id="FUWJ01000016">
    <property type="protein sequence ID" value="SKA38594.1"/>
    <property type="molecule type" value="Genomic_DNA"/>
</dbReference>
<proteinExistence type="predicted"/>
<dbReference type="RefSeq" id="WP_085937798.1">
    <property type="nucleotide sequence ID" value="NZ_FUWJ01000016.1"/>
</dbReference>
<organism evidence="1 2">
    <name type="scientific">Enhydrobacter aerosaccus</name>
    <dbReference type="NCBI Taxonomy" id="225324"/>
    <lineage>
        <taxon>Bacteria</taxon>
        <taxon>Pseudomonadati</taxon>
        <taxon>Pseudomonadota</taxon>
        <taxon>Alphaproteobacteria</taxon>
        <taxon>Hyphomicrobiales</taxon>
        <taxon>Enhydrobacter</taxon>
    </lineage>
</organism>
<dbReference type="OrthoDB" id="7068882at2"/>
<dbReference type="InterPro" id="IPR006311">
    <property type="entry name" value="TAT_signal"/>
</dbReference>
<accession>A0A1T4TDM0</accession>
<evidence type="ECO:0000313" key="1">
    <source>
        <dbReference type="EMBL" id="SKA38594.1"/>
    </source>
</evidence>